<sequence>MKVLQAVLFAFVLYESPTFASIPNALLRLNCETVNRVCYLKNIFASEDDRYKDVYGGESSDSIEFFDSHIHTMPKIPFVKSVQAKGINLVRIGEKTFATVKHLDVSYNRLRDFSAKAFEWPEELLTLTLSGNPLLKELSVVRKLTGLVELRMAEMKLDLEFVDADIFAGMKQLKQLVLRDNKITKIPVGIFSKLESLEKLDLSKNLITRILSVENNSFMVVDQVDLSDNKLIGIGPSAFYNKSELGTLILSKNGQLRNFEFLKNLHTLHTLIMTHMNFTFEGLPLNVFSNLDLLTTLDLSNNEIADLPLGIFADLSSVNFINLRHNQISHVEFGTFSIRKYDLIDEIDLSYNEISDVNYLVFVPLKYLRTLLLHGNRIAYVNTSHLKRNKSLQNFGIQHNPIRCSDLVDLLAIFKLVLDGREFVAHEPNVDDLHQKFCQVKRFSIRWWNHDGVRIEKSTIADLPWSSWSRSYGKLVPATTSARERHHNRLACGSEYR</sequence>
<gene>
    <name evidence="4" type="ORF">pipiens_007912</name>
</gene>
<evidence type="ECO:0000313" key="4">
    <source>
        <dbReference type="EMBL" id="KAL1399843.1"/>
    </source>
</evidence>
<evidence type="ECO:0000256" key="1">
    <source>
        <dbReference type="ARBA" id="ARBA00022614"/>
    </source>
</evidence>
<dbReference type="Pfam" id="PF13855">
    <property type="entry name" value="LRR_8"/>
    <property type="match status" value="2"/>
</dbReference>
<evidence type="ECO:0000313" key="5">
    <source>
        <dbReference type="Proteomes" id="UP001562425"/>
    </source>
</evidence>
<organism evidence="4 5">
    <name type="scientific">Culex pipiens pipiens</name>
    <name type="common">Northern house mosquito</name>
    <dbReference type="NCBI Taxonomy" id="38569"/>
    <lineage>
        <taxon>Eukaryota</taxon>
        <taxon>Metazoa</taxon>
        <taxon>Ecdysozoa</taxon>
        <taxon>Arthropoda</taxon>
        <taxon>Hexapoda</taxon>
        <taxon>Insecta</taxon>
        <taxon>Pterygota</taxon>
        <taxon>Neoptera</taxon>
        <taxon>Endopterygota</taxon>
        <taxon>Diptera</taxon>
        <taxon>Nematocera</taxon>
        <taxon>Culicoidea</taxon>
        <taxon>Culicidae</taxon>
        <taxon>Culicinae</taxon>
        <taxon>Culicini</taxon>
        <taxon>Culex</taxon>
        <taxon>Culex</taxon>
    </lineage>
</organism>
<dbReference type="InterPro" id="IPR003591">
    <property type="entry name" value="Leu-rich_rpt_typical-subtyp"/>
</dbReference>
<dbReference type="SUPFAM" id="SSF52058">
    <property type="entry name" value="L domain-like"/>
    <property type="match status" value="1"/>
</dbReference>
<comment type="caution">
    <text evidence="4">The sequence shown here is derived from an EMBL/GenBank/DDBJ whole genome shotgun (WGS) entry which is preliminary data.</text>
</comment>
<protein>
    <submittedName>
        <fullName evidence="4">Uncharacterized protein</fullName>
    </submittedName>
</protein>
<dbReference type="InterPro" id="IPR001611">
    <property type="entry name" value="Leu-rich_rpt"/>
</dbReference>
<proteinExistence type="predicted"/>
<keyword evidence="3" id="KW-0732">Signal</keyword>
<keyword evidence="2" id="KW-0677">Repeat</keyword>
<keyword evidence="1" id="KW-0433">Leucine-rich repeat</keyword>
<accession>A0ABD1DJG5</accession>
<dbReference type="SMART" id="SM00369">
    <property type="entry name" value="LRR_TYP"/>
    <property type="match status" value="5"/>
</dbReference>
<evidence type="ECO:0000256" key="3">
    <source>
        <dbReference type="SAM" id="SignalP"/>
    </source>
</evidence>
<dbReference type="Proteomes" id="UP001562425">
    <property type="component" value="Unassembled WGS sequence"/>
</dbReference>
<dbReference type="EMBL" id="JBEHCU010005439">
    <property type="protein sequence ID" value="KAL1399843.1"/>
    <property type="molecule type" value="Genomic_DNA"/>
</dbReference>
<keyword evidence="5" id="KW-1185">Reference proteome</keyword>
<reference evidence="4 5" key="1">
    <citation type="submission" date="2024-05" db="EMBL/GenBank/DDBJ databases">
        <title>Culex pipiens pipiens assembly and annotation.</title>
        <authorList>
            <person name="Alout H."/>
            <person name="Durand T."/>
        </authorList>
    </citation>
    <scope>NUCLEOTIDE SEQUENCE [LARGE SCALE GENOMIC DNA]</scope>
    <source>
        <strain evidence="4">HA-2024</strain>
        <tissue evidence="4">Whole body</tissue>
    </source>
</reference>
<dbReference type="PANTHER" id="PTHR24366">
    <property type="entry name" value="IG(IMMUNOGLOBULIN) AND LRR(LEUCINE RICH REPEAT) DOMAINS"/>
    <property type="match status" value="1"/>
</dbReference>
<dbReference type="PANTHER" id="PTHR24366:SF96">
    <property type="entry name" value="LEUCINE RICH REPEAT CONTAINING 53"/>
    <property type="match status" value="1"/>
</dbReference>
<dbReference type="InterPro" id="IPR032675">
    <property type="entry name" value="LRR_dom_sf"/>
</dbReference>
<dbReference type="AlphaFoldDB" id="A0ABD1DJG5"/>
<dbReference type="Gene3D" id="3.80.10.10">
    <property type="entry name" value="Ribonuclease Inhibitor"/>
    <property type="match status" value="2"/>
</dbReference>
<dbReference type="PROSITE" id="PS51450">
    <property type="entry name" value="LRR"/>
    <property type="match status" value="3"/>
</dbReference>
<feature type="chain" id="PRO_5044871525" evidence="3">
    <location>
        <begin position="21"/>
        <end position="497"/>
    </location>
</feature>
<evidence type="ECO:0000256" key="2">
    <source>
        <dbReference type="ARBA" id="ARBA00022737"/>
    </source>
</evidence>
<name>A0ABD1DJG5_CULPP</name>
<feature type="signal peptide" evidence="3">
    <location>
        <begin position="1"/>
        <end position="20"/>
    </location>
</feature>